<dbReference type="KEGG" id="abaw:D5400_01005"/>
<keyword evidence="2" id="KW-1185">Reference proteome</keyword>
<organism evidence="1 2">
    <name type="scientific">Georhizobium profundi</name>
    <dbReference type="NCBI Taxonomy" id="2341112"/>
    <lineage>
        <taxon>Bacteria</taxon>
        <taxon>Pseudomonadati</taxon>
        <taxon>Pseudomonadota</taxon>
        <taxon>Alphaproteobacteria</taxon>
        <taxon>Hyphomicrobiales</taxon>
        <taxon>Rhizobiaceae</taxon>
        <taxon>Georhizobium</taxon>
    </lineage>
</organism>
<dbReference type="AlphaFoldDB" id="A0A3S9AZA8"/>
<name>A0A3S9AZA8_9HYPH</name>
<proteinExistence type="predicted"/>
<evidence type="ECO:0000313" key="1">
    <source>
        <dbReference type="EMBL" id="AZN70036.1"/>
    </source>
</evidence>
<dbReference type="Proteomes" id="UP000268192">
    <property type="component" value="Chromosome"/>
</dbReference>
<evidence type="ECO:0008006" key="3">
    <source>
        <dbReference type="Google" id="ProtNLM"/>
    </source>
</evidence>
<reference evidence="1 2" key="1">
    <citation type="submission" date="2018-09" db="EMBL/GenBank/DDBJ databases">
        <title>Marinorhizobium profundi gen. nov., sp. nov., isolated from a deep-sea sediment sample from the New Britain Trench and proposal of Marinorhizobiaceae fam. nov. in the order Rhizobiales of the class Alphaproteobacteria.</title>
        <authorList>
            <person name="Cao J."/>
        </authorList>
    </citation>
    <scope>NUCLEOTIDE SEQUENCE [LARGE SCALE GENOMIC DNA]</scope>
    <source>
        <strain evidence="1 2">WS11</strain>
    </source>
</reference>
<accession>A0A3S9AZA8</accession>
<evidence type="ECO:0000313" key="2">
    <source>
        <dbReference type="Proteomes" id="UP000268192"/>
    </source>
</evidence>
<protein>
    <recommendedName>
        <fullName evidence="3">DUF1127 domain-containing protein</fullName>
    </recommendedName>
</protein>
<dbReference type="EMBL" id="CP032509">
    <property type="protein sequence ID" value="AZN70036.1"/>
    <property type="molecule type" value="Genomic_DNA"/>
</dbReference>
<gene>
    <name evidence="1" type="ORF">D5400_01005</name>
</gene>
<sequence length="89" mass="10073">MGGVMLEEQKFEFVAQDAGTRVAAVSHGRDIWLYRLLVRLWKAPLRAWHRRYLASLSDRQLLDAGIDLTRAGRGRGSAARLDPNLEGLR</sequence>